<feature type="transmembrane region" description="Helical" evidence="5">
    <location>
        <begin position="38"/>
        <end position="56"/>
    </location>
</feature>
<dbReference type="GO" id="GO:0016020">
    <property type="term" value="C:membrane"/>
    <property type="evidence" value="ECO:0007669"/>
    <property type="project" value="UniProtKB-SubCell"/>
</dbReference>
<feature type="transmembrane region" description="Helical" evidence="5">
    <location>
        <begin position="6"/>
        <end position="26"/>
    </location>
</feature>
<evidence type="ECO:0000313" key="6">
    <source>
        <dbReference type="EMBL" id="KAJ7343753.1"/>
    </source>
</evidence>
<accession>A0AAD6ZXU2</accession>
<dbReference type="Pfam" id="PF04479">
    <property type="entry name" value="RTA1"/>
    <property type="match status" value="1"/>
</dbReference>
<protein>
    <submittedName>
        <fullName evidence="6">Uncharacterized protein</fullName>
    </submittedName>
</protein>
<dbReference type="Proteomes" id="UP001218218">
    <property type="component" value="Unassembled WGS sequence"/>
</dbReference>
<dbReference type="InterPro" id="IPR007568">
    <property type="entry name" value="RTA1"/>
</dbReference>
<evidence type="ECO:0000256" key="5">
    <source>
        <dbReference type="SAM" id="Phobius"/>
    </source>
</evidence>
<sequence>MGGIGLQLFILGFIGLVVCFHAKILAVGGSKVWKHPLFAIYVSLLLIIFRIIYRLIKFSGGVYLSLPMHGVPFHCLKAAYV</sequence>
<evidence type="ECO:0000256" key="4">
    <source>
        <dbReference type="ARBA" id="ARBA00023136"/>
    </source>
</evidence>
<keyword evidence="7" id="KW-1185">Reference proteome</keyword>
<name>A0AAD6ZXU2_9AGAR</name>
<evidence type="ECO:0000256" key="3">
    <source>
        <dbReference type="ARBA" id="ARBA00022989"/>
    </source>
</evidence>
<evidence type="ECO:0000256" key="2">
    <source>
        <dbReference type="ARBA" id="ARBA00022692"/>
    </source>
</evidence>
<keyword evidence="4 5" id="KW-0472">Membrane</keyword>
<dbReference type="EMBL" id="JARIHO010000022">
    <property type="protein sequence ID" value="KAJ7343753.1"/>
    <property type="molecule type" value="Genomic_DNA"/>
</dbReference>
<evidence type="ECO:0000256" key="1">
    <source>
        <dbReference type="ARBA" id="ARBA00004141"/>
    </source>
</evidence>
<proteinExistence type="predicted"/>
<keyword evidence="3 5" id="KW-1133">Transmembrane helix</keyword>
<organism evidence="6 7">
    <name type="scientific">Mycena albidolilacea</name>
    <dbReference type="NCBI Taxonomy" id="1033008"/>
    <lineage>
        <taxon>Eukaryota</taxon>
        <taxon>Fungi</taxon>
        <taxon>Dikarya</taxon>
        <taxon>Basidiomycota</taxon>
        <taxon>Agaricomycotina</taxon>
        <taxon>Agaricomycetes</taxon>
        <taxon>Agaricomycetidae</taxon>
        <taxon>Agaricales</taxon>
        <taxon>Marasmiineae</taxon>
        <taxon>Mycenaceae</taxon>
        <taxon>Mycena</taxon>
    </lineage>
</organism>
<keyword evidence="2 5" id="KW-0812">Transmembrane</keyword>
<comment type="caution">
    <text evidence="6">The sequence shown here is derived from an EMBL/GenBank/DDBJ whole genome shotgun (WGS) entry which is preliminary data.</text>
</comment>
<gene>
    <name evidence="6" type="ORF">DFH08DRAFT_961901</name>
</gene>
<evidence type="ECO:0000313" key="7">
    <source>
        <dbReference type="Proteomes" id="UP001218218"/>
    </source>
</evidence>
<reference evidence="6" key="1">
    <citation type="submission" date="2023-03" db="EMBL/GenBank/DDBJ databases">
        <title>Massive genome expansion in bonnet fungi (Mycena s.s.) driven by repeated elements and novel gene families across ecological guilds.</title>
        <authorList>
            <consortium name="Lawrence Berkeley National Laboratory"/>
            <person name="Harder C.B."/>
            <person name="Miyauchi S."/>
            <person name="Viragh M."/>
            <person name="Kuo A."/>
            <person name="Thoen E."/>
            <person name="Andreopoulos B."/>
            <person name="Lu D."/>
            <person name="Skrede I."/>
            <person name="Drula E."/>
            <person name="Henrissat B."/>
            <person name="Morin E."/>
            <person name="Kohler A."/>
            <person name="Barry K."/>
            <person name="LaButti K."/>
            <person name="Morin E."/>
            <person name="Salamov A."/>
            <person name="Lipzen A."/>
            <person name="Mereny Z."/>
            <person name="Hegedus B."/>
            <person name="Baldrian P."/>
            <person name="Stursova M."/>
            <person name="Weitz H."/>
            <person name="Taylor A."/>
            <person name="Grigoriev I.V."/>
            <person name="Nagy L.G."/>
            <person name="Martin F."/>
            <person name="Kauserud H."/>
        </authorList>
    </citation>
    <scope>NUCLEOTIDE SEQUENCE</scope>
    <source>
        <strain evidence="6">CBHHK002</strain>
    </source>
</reference>
<dbReference type="AlphaFoldDB" id="A0AAD6ZXU2"/>
<comment type="subcellular location">
    <subcellularLocation>
        <location evidence="1">Membrane</location>
        <topology evidence="1">Multi-pass membrane protein</topology>
    </subcellularLocation>
</comment>